<keyword evidence="5 7" id="KW-1133">Transmembrane helix</keyword>
<evidence type="ECO:0000313" key="9">
    <source>
        <dbReference type="Proteomes" id="UP000324133"/>
    </source>
</evidence>
<keyword evidence="4 7" id="KW-0812">Transmembrane</keyword>
<feature type="transmembrane region" description="Helical" evidence="7">
    <location>
        <begin position="83"/>
        <end position="100"/>
    </location>
</feature>
<dbReference type="AlphaFoldDB" id="A0A5B6THX1"/>
<protein>
    <submittedName>
        <fullName evidence="8">DoxX family protein</fullName>
    </submittedName>
</protein>
<evidence type="ECO:0000256" key="3">
    <source>
        <dbReference type="ARBA" id="ARBA00022475"/>
    </source>
</evidence>
<gene>
    <name evidence="8" type="ORF">FOA19_15390</name>
</gene>
<dbReference type="InterPro" id="IPR051907">
    <property type="entry name" value="DoxX-like_oxidoreductase"/>
</dbReference>
<name>A0A5B6THX1_9BACT</name>
<dbReference type="Proteomes" id="UP000324133">
    <property type="component" value="Unassembled WGS sequence"/>
</dbReference>
<dbReference type="PANTHER" id="PTHR33452">
    <property type="entry name" value="OXIDOREDUCTASE CATD-RELATED"/>
    <property type="match status" value="1"/>
</dbReference>
<dbReference type="Pfam" id="PF07681">
    <property type="entry name" value="DoxX"/>
    <property type="match status" value="1"/>
</dbReference>
<evidence type="ECO:0000256" key="2">
    <source>
        <dbReference type="ARBA" id="ARBA00006679"/>
    </source>
</evidence>
<accession>A0A5B6THX1</accession>
<reference evidence="8 9" key="1">
    <citation type="submission" date="2019-07" db="EMBL/GenBank/DDBJ databases">
        <title>Rufibacter sp. nov., isolated from lake sediment.</title>
        <authorList>
            <person name="Qu J.-H."/>
        </authorList>
    </citation>
    <scope>NUCLEOTIDE SEQUENCE [LARGE SCALE GENOMIC DNA]</scope>
    <source>
        <strain evidence="8 9">NBS58-1</strain>
    </source>
</reference>
<comment type="similarity">
    <text evidence="2">Belongs to the DoxX family.</text>
</comment>
<keyword evidence="3" id="KW-1003">Cell membrane</keyword>
<organism evidence="8 9">
    <name type="scientific">Rufibacter hautae</name>
    <dbReference type="NCBI Taxonomy" id="2595005"/>
    <lineage>
        <taxon>Bacteria</taxon>
        <taxon>Pseudomonadati</taxon>
        <taxon>Bacteroidota</taxon>
        <taxon>Cytophagia</taxon>
        <taxon>Cytophagales</taxon>
        <taxon>Hymenobacteraceae</taxon>
        <taxon>Rufibacter</taxon>
    </lineage>
</organism>
<comment type="subcellular location">
    <subcellularLocation>
        <location evidence="1">Cell membrane</location>
        <topology evidence="1">Multi-pass membrane protein</topology>
    </subcellularLocation>
</comment>
<evidence type="ECO:0000256" key="4">
    <source>
        <dbReference type="ARBA" id="ARBA00022692"/>
    </source>
</evidence>
<feature type="transmembrane region" description="Helical" evidence="7">
    <location>
        <begin position="53"/>
        <end position="76"/>
    </location>
</feature>
<dbReference type="PANTHER" id="PTHR33452:SF1">
    <property type="entry name" value="INNER MEMBRANE PROTEIN YPHA-RELATED"/>
    <property type="match status" value="1"/>
</dbReference>
<evidence type="ECO:0000313" key="8">
    <source>
        <dbReference type="EMBL" id="KAA3438915.1"/>
    </source>
</evidence>
<evidence type="ECO:0000256" key="1">
    <source>
        <dbReference type="ARBA" id="ARBA00004651"/>
    </source>
</evidence>
<dbReference type="EMBL" id="VKKY01000002">
    <property type="protein sequence ID" value="KAA3438915.1"/>
    <property type="molecule type" value="Genomic_DNA"/>
</dbReference>
<evidence type="ECO:0000256" key="7">
    <source>
        <dbReference type="SAM" id="Phobius"/>
    </source>
</evidence>
<proteinExistence type="inferred from homology"/>
<dbReference type="InterPro" id="IPR032808">
    <property type="entry name" value="DoxX"/>
</dbReference>
<keyword evidence="6 7" id="KW-0472">Membrane</keyword>
<evidence type="ECO:0000256" key="5">
    <source>
        <dbReference type="ARBA" id="ARBA00022989"/>
    </source>
</evidence>
<feature type="transmembrane region" description="Helical" evidence="7">
    <location>
        <begin position="112"/>
        <end position="135"/>
    </location>
</feature>
<dbReference type="OrthoDB" id="680764at2"/>
<evidence type="ECO:0000256" key="6">
    <source>
        <dbReference type="ARBA" id="ARBA00023136"/>
    </source>
</evidence>
<keyword evidence="9" id="KW-1185">Reference proteome</keyword>
<sequence>MQWVQQVDRWQNEHRPVAYDYGRIILGLFIFYKGLTFIADTSSLAQIIENSQFHWVALGLAHYVAFAHLVGGLLIAIGLITRVAIGFQIPILIGAVFFFNPDQGFFSVNAQFGISLITLIALIFYFVVGSGYYSVDHRFEVNERRLEEKKALRNNL</sequence>
<dbReference type="GO" id="GO:0005886">
    <property type="term" value="C:plasma membrane"/>
    <property type="evidence" value="ECO:0007669"/>
    <property type="project" value="UniProtKB-SubCell"/>
</dbReference>
<comment type="caution">
    <text evidence="8">The sequence shown here is derived from an EMBL/GenBank/DDBJ whole genome shotgun (WGS) entry which is preliminary data.</text>
</comment>
<feature type="transmembrane region" description="Helical" evidence="7">
    <location>
        <begin position="21"/>
        <end position="41"/>
    </location>
</feature>